<dbReference type="Proteomes" id="UP000030688">
    <property type="component" value="Unassembled WGS sequence"/>
</dbReference>
<organism evidence="1 2">
    <name type="scientific">Plasmodium falciparum (isolate 7G8)</name>
    <dbReference type="NCBI Taxonomy" id="57266"/>
    <lineage>
        <taxon>Eukaryota</taxon>
        <taxon>Sar</taxon>
        <taxon>Alveolata</taxon>
        <taxon>Apicomplexa</taxon>
        <taxon>Aconoidasida</taxon>
        <taxon>Haemosporida</taxon>
        <taxon>Plasmodiidae</taxon>
        <taxon>Plasmodium</taxon>
        <taxon>Plasmodium (Laverania)</taxon>
    </lineage>
</organism>
<reference evidence="1 2" key="2">
    <citation type="submission" date="2013-02" db="EMBL/GenBank/DDBJ databases">
        <title>The Genome Sequence of Plasmodium falciparum 7G8.</title>
        <authorList>
            <consortium name="The Broad Institute Genome Sequencing Platform"/>
            <consortium name="The Broad Institute Genome Sequencing Center for Infectious Disease"/>
            <person name="Neafsey D."/>
            <person name="Cheeseman I."/>
            <person name="Volkman S."/>
            <person name="Adams J."/>
            <person name="Walker B."/>
            <person name="Young S.K."/>
            <person name="Zeng Q."/>
            <person name="Gargeya S."/>
            <person name="Fitzgerald M."/>
            <person name="Haas B."/>
            <person name="Abouelleil A."/>
            <person name="Alvarado L."/>
            <person name="Arachchi H.M."/>
            <person name="Berlin A.M."/>
            <person name="Chapman S.B."/>
            <person name="Dewar J."/>
            <person name="Goldberg J."/>
            <person name="Griggs A."/>
            <person name="Gujja S."/>
            <person name="Hansen M."/>
            <person name="Howarth C."/>
            <person name="Imamovic A."/>
            <person name="Larimer J."/>
            <person name="McCowan C."/>
            <person name="Murphy C."/>
            <person name="Neiman D."/>
            <person name="Pearson M."/>
            <person name="Priest M."/>
            <person name="Roberts A."/>
            <person name="Saif S."/>
            <person name="Shea T."/>
            <person name="Sisk P."/>
            <person name="Sykes S."/>
            <person name="Wortman J."/>
            <person name="Nusbaum C."/>
            <person name="Birren B."/>
        </authorList>
    </citation>
    <scope>NUCLEOTIDE SEQUENCE [LARGE SCALE GENOMIC DNA]</scope>
    <source>
        <strain evidence="1 2">7G8</strain>
    </source>
</reference>
<dbReference type="PANTHER" id="PTHR48211">
    <property type="entry name" value="PROTEIN, PUTATIVE-RELATED"/>
    <property type="match status" value="1"/>
</dbReference>
<evidence type="ECO:0000313" key="1">
    <source>
        <dbReference type="EMBL" id="EUR70112.1"/>
    </source>
</evidence>
<proteinExistence type="predicted"/>
<name>W7EZ22_PLAF8</name>
<sequence length="349" mass="41942">MLIISCTSIVIGKKNIKNVKNFKLKKDIFEDSYLKLLIENEKIEQDAPSCYFLSYLYNNIYLYYCDILFHNKNKQVHSISHIERDINFFNYENVETKKKKKINKSEEIIQNNIRRNNKNLIYIKGDEEKYINKKYINDVNDQNNLYNLNELYKVDKLYNIDKLHFITSHYLAYNKMQNSILQFYIPNFNMNKISKFDKHIKGLNKTYHHSIHYNLGANTISEQSHVLQVDHAPSCKKKKYIFKYHNKIYSKKMKRNNSNKKMKYKKKQIKSSSLNISKLLFPFFGYTTSEESVICYPSDEKSRKIRKNDSEYEIDTNKLEYISFLCEEDDINYFCSFNEDGVGHKKYIY</sequence>
<protein>
    <submittedName>
        <fullName evidence="1">Uncharacterized protein</fullName>
    </submittedName>
</protein>
<gene>
    <name evidence="1" type="ORF">PFBG_03341</name>
</gene>
<dbReference type="AlphaFoldDB" id="W7EZ22"/>
<accession>W7EZ22</accession>
<dbReference type="EMBL" id="KE123623">
    <property type="protein sequence ID" value="EUR70112.1"/>
    <property type="molecule type" value="Genomic_DNA"/>
</dbReference>
<dbReference type="PANTHER" id="PTHR48211:SF1">
    <property type="entry name" value="TETRATRICOPEPTIDE REPEAT PROTEIN"/>
    <property type="match status" value="1"/>
</dbReference>
<evidence type="ECO:0000313" key="2">
    <source>
        <dbReference type="Proteomes" id="UP000030688"/>
    </source>
</evidence>
<reference evidence="2" key="1">
    <citation type="submission" date="2007-11" db="EMBL/GenBank/DDBJ databases">
        <authorList>
            <consortium name="The Broad Institute Genome Sequencing Platform"/>
            <person name="Volkman S.K."/>
            <person name="Daily J.P."/>
            <person name="Sarr O."/>
            <person name="Ndiaye D."/>
            <person name="Ndir O."/>
            <person name="Mboup S."/>
            <person name="Lukens A."/>
            <person name="Stange-Thomann N."/>
            <person name="Mauceli E."/>
            <person name="Gnerre S."/>
            <person name="Jaffe D."/>
            <person name="Zainoun J."/>
            <person name="Wiegand R.C."/>
            <person name="Birren B."/>
            <person name="Galagan J."/>
            <person name="Lander E."/>
            <person name="Wirth D.F."/>
        </authorList>
    </citation>
    <scope>NUCLEOTIDE SEQUENCE [LARGE SCALE GENOMIC DNA]</scope>
    <source>
        <strain evidence="2">7G8</strain>
    </source>
</reference>